<gene>
    <name evidence="4" type="ORF">JDV75_03355</name>
</gene>
<dbReference type="PROSITE" id="PS50206">
    <property type="entry name" value="RHODANESE_3"/>
    <property type="match status" value="2"/>
</dbReference>
<dbReference type="RefSeq" id="WP_198737848.1">
    <property type="nucleotide sequence ID" value="NZ_JAEIOS010000011.1"/>
</dbReference>
<proteinExistence type="predicted"/>
<feature type="domain" description="Rhodanese" evidence="3">
    <location>
        <begin position="161"/>
        <end position="266"/>
    </location>
</feature>
<dbReference type="Pfam" id="PF00581">
    <property type="entry name" value="Rhodanese"/>
    <property type="match status" value="2"/>
</dbReference>
<accession>A0A934HY89</accession>
<sequence length="275" mass="28722">MSSVTVPGPVVTVDWLSDQIHNRDSDLVVLCASMGNPAKSSVGVPGALLADLDGDFSDHDSPLPHTVPADVRDVFETRGISDGTAVVVYDRFGIMCAPRVWWLAKVAGLDNVAVLDGGLPAWTGAGYGVEPLASPTLRGTITATGRPELLVGVSGVSRALARSAWEVVDARSAGRFAGVEPEPRPGLRAGHIPGSVNIPFTRVLSDGRMRAPEELVDLFRSVVGDARRLTFSCGSGVTACVDALAAECAGYRDLTVYDGSWSEWGSPAACQPVGP</sequence>
<evidence type="ECO:0000256" key="2">
    <source>
        <dbReference type="ARBA" id="ARBA00022737"/>
    </source>
</evidence>
<evidence type="ECO:0000313" key="4">
    <source>
        <dbReference type="EMBL" id="MBI8988797.1"/>
    </source>
</evidence>
<comment type="caution">
    <text evidence="4">The sequence shown here is derived from an EMBL/GenBank/DDBJ whole genome shotgun (WGS) entry which is preliminary data.</text>
</comment>
<dbReference type="SMART" id="SM00450">
    <property type="entry name" value="RHOD"/>
    <property type="match status" value="2"/>
</dbReference>
<dbReference type="InterPro" id="IPR001763">
    <property type="entry name" value="Rhodanese-like_dom"/>
</dbReference>
<keyword evidence="5" id="KW-1185">Reference proteome</keyword>
<dbReference type="PANTHER" id="PTHR11364">
    <property type="entry name" value="THIOSULFATE SULFERTANSFERASE"/>
    <property type="match status" value="1"/>
</dbReference>
<evidence type="ECO:0000256" key="1">
    <source>
        <dbReference type="ARBA" id="ARBA00022679"/>
    </source>
</evidence>
<evidence type="ECO:0000313" key="5">
    <source>
        <dbReference type="Proteomes" id="UP000645966"/>
    </source>
</evidence>
<dbReference type="FunFam" id="3.40.250.10:FF:000001">
    <property type="entry name" value="Sulfurtransferase"/>
    <property type="match status" value="1"/>
</dbReference>
<evidence type="ECO:0000259" key="3">
    <source>
        <dbReference type="PROSITE" id="PS50206"/>
    </source>
</evidence>
<dbReference type="GO" id="GO:0004792">
    <property type="term" value="F:thiosulfate-cyanide sulfurtransferase activity"/>
    <property type="evidence" value="ECO:0007669"/>
    <property type="project" value="TreeGrafter"/>
</dbReference>
<dbReference type="Proteomes" id="UP000645966">
    <property type="component" value="Unassembled WGS sequence"/>
</dbReference>
<dbReference type="InterPro" id="IPR045078">
    <property type="entry name" value="TST/MPST-like"/>
</dbReference>
<reference evidence="4" key="1">
    <citation type="submission" date="2020-12" db="EMBL/GenBank/DDBJ databases">
        <title>Genome public.</title>
        <authorList>
            <person name="Sun Q."/>
        </authorList>
    </citation>
    <scope>NUCLEOTIDE SEQUENCE</scope>
    <source>
        <strain evidence="4">CCM 8863</strain>
    </source>
</reference>
<dbReference type="CDD" id="cd01448">
    <property type="entry name" value="TST_Repeat_1"/>
    <property type="match status" value="1"/>
</dbReference>
<organism evidence="4 5">
    <name type="scientific">Corynebacterium meridianum</name>
    <dbReference type="NCBI Taxonomy" id="2765363"/>
    <lineage>
        <taxon>Bacteria</taxon>
        <taxon>Bacillati</taxon>
        <taxon>Actinomycetota</taxon>
        <taxon>Actinomycetes</taxon>
        <taxon>Mycobacteriales</taxon>
        <taxon>Corynebacteriaceae</taxon>
        <taxon>Corynebacterium</taxon>
    </lineage>
</organism>
<dbReference type="AlphaFoldDB" id="A0A934HY89"/>
<keyword evidence="1" id="KW-0808">Transferase</keyword>
<feature type="domain" description="Rhodanese" evidence="3">
    <location>
        <begin position="44"/>
        <end position="131"/>
    </location>
</feature>
<dbReference type="EMBL" id="JAEIOS010000011">
    <property type="protein sequence ID" value="MBI8988797.1"/>
    <property type="molecule type" value="Genomic_DNA"/>
</dbReference>
<keyword evidence="2" id="KW-0677">Repeat</keyword>
<dbReference type="PANTHER" id="PTHR11364:SF27">
    <property type="entry name" value="SULFURTRANSFERASE"/>
    <property type="match status" value="1"/>
</dbReference>
<dbReference type="SUPFAM" id="SSF52821">
    <property type="entry name" value="Rhodanese/Cell cycle control phosphatase"/>
    <property type="match status" value="2"/>
</dbReference>
<dbReference type="CDD" id="cd01449">
    <property type="entry name" value="TST_Repeat_2"/>
    <property type="match status" value="1"/>
</dbReference>
<protein>
    <submittedName>
        <fullName evidence="4">Sulfurtransferase</fullName>
    </submittedName>
</protein>
<dbReference type="Gene3D" id="3.40.250.10">
    <property type="entry name" value="Rhodanese-like domain"/>
    <property type="match status" value="2"/>
</dbReference>
<name>A0A934HY89_9CORY</name>
<dbReference type="InterPro" id="IPR036873">
    <property type="entry name" value="Rhodanese-like_dom_sf"/>
</dbReference>